<gene>
    <name evidence="4" type="primary">egtD</name>
    <name evidence="4" type="ORF">Pan97_41720</name>
</gene>
<dbReference type="RefSeq" id="WP_241676322.1">
    <property type="nucleotide sequence ID" value="NZ_CP036289.1"/>
</dbReference>
<dbReference type="KEGG" id="bvo:Pan97_41720"/>
<dbReference type="InterPro" id="IPR017804">
    <property type="entry name" value="MeTrfase_EgtD-like"/>
</dbReference>
<evidence type="ECO:0000313" key="5">
    <source>
        <dbReference type="Proteomes" id="UP000318626"/>
    </source>
</evidence>
<evidence type="ECO:0000259" key="3">
    <source>
        <dbReference type="Pfam" id="PF10017"/>
    </source>
</evidence>
<evidence type="ECO:0000256" key="1">
    <source>
        <dbReference type="ARBA" id="ARBA00022603"/>
    </source>
</evidence>
<dbReference type="GO" id="GO:0032259">
    <property type="term" value="P:methylation"/>
    <property type="evidence" value="ECO:0007669"/>
    <property type="project" value="UniProtKB-KW"/>
</dbReference>
<dbReference type="PIRSF" id="PIRSF018005">
    <property type="entry name" value="UCP018005"/>
    <property type="match status" value="1"/>
</dbReference>
<evidence type="ECO:0000256" key="2">
    <source>
        <dbReference type="ARBA" id="ARBA00022679"/>
    </source>
</evidence>
<organism evidence="4 5">
    <name type="scientific">Bremerella volcania</name>
    <dbReference type="NCBI Taxonomy" id="2527984"/>
    <lineage>
        <taxon>Bacteria</taxon>
        <taxon>Pseudomonadati</taxon>
        <taxon>Planctomycetota</taxon>
        <taxon>Planctomycetia</taxon>
        <taxon>Pirellulales</taxon>
        <taxon>Pirellulaceae</taxon>
        <taxon>Bremerella</taxon>
    </lineage>
</organism>
<dbReference type="Gene3D" id="3.40.50.150">
    <property type="entry name" value="Vaccinia Virus protein VP39"/>
    <property type="match status" value="1"/>
</dbReference>
<dbReference type="PANTHER" id="PTHR43397:SF1">
    <property type="entry name" value="ERGOTHIONEINE BIOSYNTHESIS PROTEIN 1"/>
    <property type="match status" value="1"/>
</dbReference>
<dbReference type="Pfam" id="PF10017">
    <property type="entry name" value="Methyltransf_33"/>
    <property type="match status" value="1"/>
</dbReference>
<dbReference type="EMBL" id="CP036289">
    <property type="protein sequence ID" value="QDU77110.1"/>
    <property type="molecule type" value="Genomic_DNA"/>
</dbReference>
<dbReference type="AlphaFoldDB" id="A0A518CD12"/>
<evidence type="ECO:0000313" key="4">
    <source>
        <dbReference type="EMBL" id="QDU77110.1"/>
    </source>
</evidence>
<dbReference type="SUPFAM" id="SSF53335">
    <property type="entry name" value="S-adenosyl-L-methionine-dependent methyltransferases"/>
    <property type="match status" value="1"/>
</dbReference>
<keyword evidence="2 4" id="KW-0808">Transferase</keyword>
<keyword evidence="5" id="KW-1185">Reference proteome</keyword>
<protein>
    <submittedName>
        <fullName evidence="4">Histidine-specific methyltransferase EgtD</fullName>
        <ecNumber evidence="4">2.1.1.44</ecNumber>
    </submittedName>
</protein>
<proteinExistence type="predicted"/>
<dbReference type="InterPro" id="IPR035094">
    <property type="entry name" value="EgtD"/>
</dbReference>
<dbReference type="InterPro" id="IPR019257">
    <property type="entry name" value="MeTrfase_dom"/>
</dbReference>
<keyword evidence="1 4" id="KW-0489">Methyltransferase</keyword>
<accession>A0A518CD12</accession>
<name>A0A518CD12_9BACT</name>
<dbReference type="PANTHER" id="PTHR43397">
    <property type="entry name" value="ERGOTHIONEINE BIOSYNTHESIS PROTEIN 1"/>
    <property type="match status" value="1"/>
</dbReference>
<dbReference type="GO" id="GO:0052706">
    <property type="term" value="F:L-histidine N(alpha)-methyltransferase activity"/>
    <property type="evidence" value="ECO:0007669"/>
    <property type="project" value="UniProtKB-EC"/>
</dbReference>
<dbReference type="Proteomes" id="UP000318626">
    <property type="component" value="Chromosome"/>
</dbReference>
<dbReference type="EC" id="2.1.1.44" evidence="4"/>
<dbReference type="NCBIfam" id="TIGR03438">
    <property type="entry name" value="egtD_ergothio"/>
    <property type="match status" value="1"/>
</dbReference>
<sequence length="327" mass="37022">MIRSHTSSPSISEQAMAQLADERFLSDSLAGLKQSPKQLPCKYFYDQRGSQLFDQICETEDYYLTRTETAIMQRYAGEMGKCLGEGVMLVEFGSGSSIKTRYLLDHLIDPVAYVPVDISREHLRASAGQISGDYPNIKVHPVCADFTKPFSLPNPKRRPSHDAVYFPGSTIGNFQPSQAKQLLASIAHMCGEQGGLLIGIDLRKDREILERAYNDDQGITAEFNLNLLHRMRKELGATLDVNAFEHHAFYNAEKGRIEIYLRSQIDQTIRLDGQTVHVEAGELIHTEYSHKYTIDGFAQMAADVGWTLRRWWTDENDYFAVLHLVVL</sequence>
<dbReference type="InterPro" id="IPR029063">
    <property type="entry name" value="SAM-dependent_MTases_sf"/>
</dbReference>
<dbReference type="InterPro" id="IPR051128">
    <property type="entry name" value="EgtD_Methyltrsf_superfamily"/>
</dbReference>
<reference evidence="5" key="1">
    <citation type="submission" date="2019-02" db="EMBL/GenBank/DDBJ databases">
        <title>Deep-cultivation of Planctomycetes and their phenomic and genomic characterization uncovers novel biology.</title>
        <authorList>
            <person name="Wiegand S."/>
            <person name="Jogler M."/>
            <person name="Boedeker C."/>
            <person name="Pinto D."/>
            <person name="Vollmers J."/>
            <person name="Rivas-Marin E."/>
            <person name="Kohn T."/>
            <person name="Peeters S.H."/>
            <person name="Heuer A."/>
            <person name="Rast P."/>
            <person name="Oberbeckmann S."/>
            <person name="Bunk B."/>
            <person name="Jeske O."/>
            <person name="Meyerdierks A."/>
            <person name="Storesund J.E."/>
            <person name="Kallscheuer N."/>
            <person name="Luecker S."/>
            <person name="Lage O.M."/>
            <person name="Pohl T."/>
            <person name="Merkel B.J."/>
            <person name="Hornburger P."/>
            <person name="Mueller R.-W."/>
            <person name="Bruemmer F."/>
            <person name="Labrenz M."/>
            <person name="Spormann A.M."/>
            <person name="Op den Camp H."/>
            <person name="Overmann J."/>
            <person name="Amann R."/>
            <person name="Jetten M.S.M."/>
            <person name="Mascher T."/>
            <person name="Medema M.H."/>
            <person name="Devos D.P."/>
            <person name="Kaster A.-K."/>
            <person name="Ovreas L."/>
            <person name="Rohde M."/>
            <person name="Galperin M.Y."/>
            <person name="Jogler C."/>
        </authorList>
    </citation>
    <scope>NUCLEOTIDE SEQUENCE [LARGE SCALE GENOMIC DNA]</scope>
    <source>
        <strain evidence="5">Pan97</strain>
    </source>
</reference>
<feature type="domain" description="Histidine-specific methyltransferase SAM-dependent" evidence="3">
    <location>
        <begin position="27"/>
        <end position="324"/>
    </location>
</feature>